<keyword evidence="3" id="KW-0479">Metal-binding</keyword>
<comment type="caution">
    <text evidence="8">The sequence shown here is derived from an EMBL/GenBank/DDBJ whole genome shotgun (WGS) entry which is preliminary data.</text>
</comment>
<evidence type="ECO:0000313" key="8">
    <source>
        <dbReference type="EMBL" id="VUC34811.1"/>
    </source>
</evidence>
<reference evidence="8 9" key="1">
    <citation type="submission" date="2019-06" db="EMBL/GenBank/DDBJ databases">
        <authorList>
            <person name="Broberg M."/>
        </authorList>
    </citation>
    <scope>NUCLEOTIDE SEQUENCE [LARGE SCALE GENOMIC DNA]</scope>
</reference>
<dbReference type="InterPro" id="IPR011650">
    <property type="entry name" value="Peptidase_M20_dimer"/>
</dbReference>
<name>A0ABY6UW19_BIOOC</name>
<organism evidence="8 9">
    <name type="scientific">Bionectria ochroleuca</name>
    <name type="common">Gliocladium roseum</name>
    <dbReference type="NCBI Taxonomy" id="29856"/>
    <lineage>
        <taxon>Eukaryota</taxon>
        <taxon>Fungi</taxon>
        <taxon>Dikarya</taxon>
        <taxon>Ascomycota</taxon>
        <taxon>Pezizomycotina</taxon>
        <taxon>Sordariomycetes</taxon>
        <taxon>Hypocreomycetidae</taxon>
        <taxon>Hypocreales</taxon>
        <taxon>Bionectriaceae</taxon>
        <taxon>Clonostachys</taxon>
    </lineage>
</organism>
<feature type="domain" description="Peptidase M20 dimerisation" evidence="7">
    <location>
        <begin position="282"/>
        <end position="427"/>
    </location>
</feature>
<evidence type="ECO:0000259" key="7">
    <source>
        <dbReference type="Pfam" id="PF07687"/>
    </source>
</evidence>
<dbReference type="InterPro" id="IPR047177">
    <property type="entry name" value="Pept_M20A"/>
</dbReference>
<sequence>MGLNSSFMLSLIVSGLLPCIWGTHAAALESQRPLHASSLSRDDFKQDLSRACELTEPIWPKYDGFPTAEHLFDNRWAFKKQLMRHGAIVQVDSVCYDDLGDIGKDERWHSFDELHNRLRKLYPMMHNRRVVNVENVNTYGLVYTIQGRRDDLLKPILLTAHQDVVPVGNESEWTYEPFSAEFDGEWMWGRGVADDKNRLTAIMSVFEELLQMGWRPQRTFIFASGFDEECSGYRGAAKIGERLLNRYGKDGFEAVIDEGGLGMIELGGDGNEPVVYALPGVTEKGFVNVWFDLQVQGGHSSAPPPHTGIGIMSEIVVALEDNPYTPQLEDESPIYESAKCLARYSPNAFPDITHLVEQGDLENLTLAISSLGPEGMALLQTTQAVDVIYGGDKINSLPEAVTVGVNYRVATQNSVVEVQHNVVKYVMDIVDRFGLHLDAYAGDDEYHEYATSIGEDQFHNKGSGGFNYEGALTIRAEKKFDGAHVSRTDTDAWRIFAGTVEATFGRPGTTVVPTGVVMTGNTDSKHYLNLSKNIYRWNPHPAFDIQNFHAVDERLKMSAHIGVAKFYYNLIRNFDQAGRRFRSKLADQDQEL</sequence>
<dbReference type="Gene3D" id="3.40.630.10">
    <property type="entry name" value="Zn peptidases"/>
    <property type="match status" value="1"/>
</dbReference>
<dbReference type="Pfam" id="PF01546">
    <property type="entry name" value="Peptidase_M20"/>
    <property type="match status" value="1"/>
</dbReference>
<comment type="similarity">
    <text evidence="1">Belongs to the peptidase M20A family.</text>
</comment>
<dbReference type="PANTHER" id="PTHR45962:SF1">
    <property type="entry name" value="N-FATTY-ACYL-AMINO ACID SYNTHASE_HYDROLASE PM20D1"/>
    <property type="match status" value="1"/>
</dbReference>
<evidence type="ECO:0000256" key="2">
    <source>
        <dbReference type="ARBA" id="ARBA00022670"/>
    </source>
</evidence>
<keyword evidence="2" id="KW-0645">Protease</keyword>
<dbReference type="Gene3D" id="1.10.150.900">
    <property type="match status" value="1"/>
</dbReference>
<dbReference type="InterPro" id="IPR017141">
    <property type="entry name" value="Pept_M20_carboxypep"/>
</dbReference>
<keyword evidence="6" id="KW-0732">Signal</keyword>
<evidence type="ECO:0000256" key="3">
    <source>
        <dbReference type="ARBA" id="ARBA00022723"/>
    </source>
</evidence>
<evidence type="ECO:0000256" key="6">
    <source>
        <dbReference type="SAM" id="SignalP"/>
    </source>
</evidence>
<dbReference type="InterPro" id="IPR036264">
    <property type="entry name" value="Bact_exopeptidase_dim_dom"/>
</dbReference>
<gene>
    <name evidence="8" type="ORF">CLO192961_LOCUS396126</name>
</gene>
<protein>
    <recommendedName>
        <fullName evidence="7">Peptidase M20 dimerisation domain-containing protein</fullName>
    </recommendedName>
</protein>
<accession>A0ABY6UW19</accession>
<dbReference type="SUPFAM" id="SSF55031">
    <property type="entry name" value="Bacterial exopeptidase dimerisation domain"/>
    <property type="match status" value="1"/>
</dbReference>
<dbReference type="PANTHER" id="PTHR45962">
    <property type="entry name" value="N-FATTY-ACYL-AMINO ACID SYNTHASE/HYDROLASE PM20D1"/>
    <property type="match status" value="1"/>
</dbReference>
<feature type="signal peptide" evidence="6">
    <location>
        <begin position="1"/>
        <end position="22"/>
    </location>
</feature>
<dbReference type="PIRSF" id="PIRSF037217">
    <property type="entry name" value="Carboxypeptidase_S"/>
    <property type="match status" value="1"/>
</dbReference>
<evidence type="ECO:0000256" key="5">
    <source>
        <dbReference type="ARBA" id="ARBA00022833"/>
    </source>
</evidence>
<evidence type="ECO:0000256" key="1">
    <source>
        <dbReference type="ARBA" id="ARBA00006247"/>
    </source>
</evidence>
<evidence type="ECO:0000256" key="4">
    <source>
        <dbReference type="ARBA" id="ARBA00022801"/>
    </source>
</evidence>
<dbReference type="Proteomes" id="UP000766486">
    <property type="component" value="Unassembled WGS sequence"/>
</dbReference>
<dbReference type="Pfam" id="PF07687">
    <property type="entry name" value="M20_dimer"/>
    <property type="match status" value="1"/>
</dbReference>
<proteinExistence type="inferred from homology"/>
<dbReference type="InterPro" id="IPR002933">
    <property type="entry name" value="Peptidase_M20"/>
</dbReference>
<dbReference type="CDD" id="cd05674">
    <property type="entry name" value="M20_yscS"/>
    <property type="match status" value="1"/>
</dbReference>
<feature type="chain" id="PRO_5047234074" description="Peptidase M20 dimerisation domain-containing protein" evidence="6">
    <location>
        <begin position="23"/>
        <end position="592"/>
    </location>
</feature>
<dbReference type="PROSITE" id="PS00758">
    <property type="entry name" value="ARGE_DAPE_CPG2_1"/>
    <property type="match status" value="1"/>
</dbReference>
<keyword evidence="9" id="KW-1185">Reference proteome</keyword>
<keyword evidence="5" id="KW-0862">Zinc</keyword>
<keyword evidence="4" id="KW-0378">Hydrolase</keyword>
<dbReference type="InterPro" id="IPR001261">
    <property type="entry name" value="ArgE/DapE_CS"/>
</dbReference>
<dbReference type="EMBL" id="CABFNS010000896">
    <property type="protein sequence ID" value="VUC34811.1"/>
    <property type="molecule type" value="Genomic_DNA"/>
</dbReference>
<dbReference type="SUPFAM" id="SSF53187">
    <property type="entry name" value="Zn-dependent exopeptidases"/>
    <property type="match status" value="1"/>
</dbReference>
<dbReference type="Gene3D" id="3.30.70.360">
    <property type="match status" value="1"/>
</dbReference>
<evidence type="ECO:0000313" key="9">
    <source>
        <dbReference type="Proteomes" id="UP000766486"/>
    </source>
</evidence>